<gene>
    <name evidence="9" type="primary">FXYD4</name>
</gene>
<evidence type="ECO:0000256" key="7">
    <source>
        <dbReference type="RuleBase" id="RU364131"/>
    </source>
</evidence>
<evidence type="ECO:0000256" key="1">
    <source>
        <dbReference type="ARBA" id="ARBA00004167"/>
    </source>
</evidence>
<feature type="transmembrane region" description="Helical" evidence="7">
    <location>
        <begin position="170"/>
        <end position="192"/>
    </location>
</feature>
<accession>A0ABM5E216</accession>
<comment type="similarity">
    <text evidence="2 7">Belongs to the FXYD family.</text>
</comment>
<keyword evidence="3 7" id="KW-0813">Transport</keyword>
<dbReference type="PANTHER" id="PTHR14132:SF10">
    <property type="entry name" value="FXYD DOMAIN-CONTAINING ION TRANSPORT REGULATOR 4"/>
    <property type="match status" value="1"/>
</dbReference>
<reference evidence="9" key="1">
    <citation type="submission" date="2025-08" db="UniProtKB">
        <authorList>
            <consortium name="RefSeq"/>
        </authorList>
    </citation>
    <scope>IDENTIFICATION</scope>
</reference>
<dbReference type="RefSeq" id="XP_072827198.1">
    <property type="nucleotide sequence ID" value="XM_072971097.1"/>
</dbReference>
<dbReference type="Pfam" id="PF02038">
    <property type="entry name" value="ATP1G1_PLM_MAT8"/>
    <property type="match status" value="1"/>
</dbReference>
<keyword evidence="4 7" id="KW-0812">Transmembrane</keyword>
<evidence type="ECO:0000256" key="3">
    <source>
        <dbReference type="ARBA" id="ARBA00022448"/>
    </source>
</evidence>
<protein>
    <recommendedName>
        <fullName evidence="7">FXYD domain-containing ion transport regulator</fullName>
    </recommendedName>
</protein>
<dbReference type="PANTHER" id="PTHR14132">
    <property type="entry name" value="SODIUM/POTASSIUM-TRANSPORTING ATPASE SUBUNIT GAMMA"/>
    <property type="match status" value="1"/>
</dbReference>
<evidence type="ECO:0000256" key="4">
    <source>
        <dbReference type="ARBA" id="ARBA00022692"/>
    </source>
</evidence>
<dbReference type="Proteomes" id="UP001652581">
    <property type="component" value="Chromosome 11"/>
</dbReference>
<evidence type="ECO:0000313" key="9">
    <source>
        <dbReference type="RefSeq" id="XP_072827198.1"/>
    </source>
</evidence>
<evidence type="ECO:0000256" key="6">
    <source>
        <dbReference type="ARBA" id="ARBA00023136"/>
    </source>
</evidence>
<keyword evidence="7" id="KW-1133">Transmembrane helix</keyword>
<dbReference type="GeneID" id="107034990"/>
<dbReference type="CDD" id="cd20322">
    <property type="entry name" value="FXYD4"/>
    <property type="match status" value="1"/>
</dbReference>
<name>A0ABM5E216_VICPA</name>
<dbReference type="InterPro" id="IPR047283">
    <property type="entry name" value="FXYD4"/>
</dbReference>
<keyword evidence="8" id="KW-1185">Reference proteome</keyword>
<organism evidence="8 9">
    <name type="scientific">Vicugna pacos</name>
    <name type="common">Alpaca</name>
    <name type="synonym">Lama pacos</name>
    <dbReference type="NCBI Taxonomy" id="30538"/>
    <lineage>
        <taxon>Eukaryota</taxon>
        <taxon>Metazoa</taxon>
        <taxon>Chordata</taxon>
        <taxon>Craniata</taxon>
        <taxon>Vertebrata</taxon>
        <taxon>Euteleostomi</taxon>
        <taxon>Mammalia</taxon>
        <taxon>Eutheria</taxon>
        <taxon>Laurasiatheria</taxon>
        <taxon>Artiodactyla</taxon>
        <taxon>Tylopoda</taxon>
        <taxon>Camelidae</taxon>
        <taxon>Vicugna</taxon>
    </lineage>
</organism>
<keyword evidence="6 7" id="KW-0472">Membrane</keyword>
<proteinExistence type="inferred from homology"/>
<keyword evidence="5 7" id="KW-0406">Ion transport</keyword>
<dbReference type="Gene3D" id="1.20.5.780">
    <property type="entry name" value="Single helix bin"/>
    <property type="match status" value="1"/>
</dbReference>
<sequence length="272" mass="29361">MGWNPPWPCSDWLFLGPFDGEFASAPTQLRMILHHPFLPALPHLRFDFPSSPCVFQGHSQLSSQLLCTEQHNQMSSSQKTFEVGSVIGPTSGMSEQAGRGFKEPEPTWAGRSPSSLHRPALCTGLSALSCSCAMEGLTQGLLLLLAGLPVLEANDVVDKDSPFYYDWEGLQVGGTICAVLLCIAGILFALSGKCKCKSNQKRRLCQHLLSPGPASWQSFAPAPMLFLPLGGPTLHHGLSLQGWALRLPSDREAVQSLLLNFSPPTMVFCGSG</sequence>
<comment type="subcellular location">
    <subcellularLocation>
        <location evidence="1">Membrane</location>
        <topology evidence="1">Single-pass membrane protein</topology>
    </subcellularLocation>
</comment>
<evidence type="ECO:0000256" key="5">
    <source>
        <dbReference type="ARBA" id="ARBA00023065"/>
    </source>
</evidence>
<dbReference type="InterPro" id="IPR000272">
    <property type="entry name" value="Ion-transport_regulator_FXYD"/>
</dbReference>
<evidence type="ECO:0000256" key="2">
    <source>
        <dbReference type="ARBA" id="ARBA00005948"/>
    </source>
</evidence>
<evidence type="ECO:0000313" key="8">
    <source>
        <dbReference type="Proteomes" id="UP001652581"/>
    </source>
</evidence>